<feature type="coiled-coil region" evidence="1">
    <location>
        <begin position="775"/>
        <end position="809"/>
    </location>
</feature>
<feature type="region of interest" description="Disordered" evidence="2">
    <location>
        <begin position="441"/>
        <end position="547"/>
    </location>
</feature>
<evidence type="ECO:0000313" key="3">
    <source>
        <dbReference type="EMBL" id="KAK1736381.1"/>
    </source>
</evidence>
<keyword evidence="4" id="KW-1185">Reference proteome</keyword>
<evidence type="ECO:0000256" key="1">
    <source>
        <dbReference type="SAM" id="Coils"/>
    </source>
</evidence>
<feature type="region of interest" description="Disordered" evidence="2">
    <location>
        <begin position="653"/>
        <end position="694"/>
    </location>
</feature>
<proteinExistence type="predicted"/>
<feature type="coiled-coil region" evidence="1">
    <location>
        <begin position="701"/>
        <end position="735"/>
    </location>
</feature>
<feature type="region of interest" description="Disordered" evidence="2">
    <location>
        <begin position="1116"/>
        <end position="1151"/>
    </location>
</feature>
<dbReference type="EMBL" id="JATAAI010000029">
    <property type="protein sequence ID" value="KAK1736381.1"/>
    <property type="molecule type" value="Genomic_DNA"/>
</dbReference>
<reference evidence="3" key="1">
    <citation type="submission" date="2023-06" db="EMBL/GenBank/DDBJ databases">
        <title>Survivors Of The Sea: Transcriptome response of Skeletonema marinoi to long-term dormancy.</title>
        <authorList>
            <person name="Pinder M.I.M."/>
            <person name="Kourtchenko O."/>
            <person name="Robertson E.K."/>
            <person name="Larsson T."/>
            <person name="Maumus F."/>
            <person name="Osuna-Cruz C.M."/>
            <person name="Vancaester E."/>
            <person name="Stenow R."/>
            <person name="Vandepoele K."/>
            <person name="Ploug H."/>
            <person name="Bruchert V."/>
            <person name="Godhe A."/>
            <person name="Topel M."/>
        </authorList>
    </citation>
    <scope>NUCLEOTIDE SEQUENCE</scope>
    <source>
        <strain evidence="3">R05AC</strain>
    </source>
</reference>
<feature type="region of interest" description="Disordered" evidence="2">
    <location>
        <begin position="165"/>
        <end position="213"/>
    </location>
</feature>
<feature type="compositionally biased region" description="Basic and acidic residues" evidence="2">
    <location>
        <begin position="653"/>
        <end position="675"/>
    </location>
</feature>
<comment type="caution">
    <text evidence="3">The sequence shown here is derived from an EMBL/GenBank/DDBJ whole genome shotgun (WGS) entry which is preliminary data.</text>
</comment>
<evidence type="ECO:0000256" key="2">
    <source>
        <dbReference type="SAM" id="MobiDB-lite"/>
    </source>
</evidence>
<feature type="compositionally biased region" description="Basic and acidic residues" evidence="2">
    <location>
        <begin position="1140"/>
        <end position="1151"/>
    </location>
</feature>
<feature type="compositionally biased region" description="Low complexity" evidence="2">
    <location>
        <begin position="165"/>
        <end position="186"/>
    </location>
</feature>
<feature type="compositionally biased region" description="Basic and acidic residues" evidence="2">
    <location>
        <begin position="464"/>
        <end position="480"/>
    </location>
</feature>
<evidence type="ECO:0000313" key="4">
    <source>
        <dbReference type="Proteomes" id="UP001224775"/>
    </source>
</evidence>
<gene>
    <name evidence="3" type="ORF">QTG54_012981</name>
</gene>
<keyword evidence="1" id="KW-0175">Coiled coil</keyword>
<feature type="compositionally biased region" description="Acidic residues" evidence="2">
    <location>
        <begin position="524"/>
        <end position="539"/>
    </location>
</feature>
<feature type="compositionally biased region" description="Basic residues" evidence="2">
    <location>
        <begin position="496"/>
        <end position="508"/>
    </location>
</feature>
<organism evidence="3 4">
    <name type="scientific">Skeletonema marinoi</name>
    <dbReference type="NCBI Taxonomy" id="267567"/>
    <lineage>
        <taxon>Eukaryota</taxon>
        <taxon>Sar</taxon>
        <taxon>Stramenopiles</taxon>
        <taxon>Ochrophyta</taxon>
        <taxon>Bacillariophyta</taxon>
        <taxon>Coscinodiscophyceae</taxon>
        <taxon>Thalassiosirophycidae</taxon>
        <taxon>Thalassiosirales</taxon>
        <taxon>Skeletonemataceae</taxon>
        <taxon>Skeletonema</taxon>
        <taxon>Skeletonema marinoi-dohrnii complex</taxon>
    </lineage>
</organism>
<name>A0AAD8XZY8_9STRA</name>
<accession>A0AAD8XZY8</accession>
<dbReference type="Proteomes" id="UP001224775">
    <property type="component" value="Unassembled WGS sequence"/>
</dbReference>
<dbReference type="AlphaFoldDB" id="A0AAD8XZY8"/>
<feature type="coiled-coil region" evidence="1">
    <location>
        <begin position="849"/>
        <end position="883"/>
    </location>
</feature>
<sequence length="1151" mass="132025">MRVSLVQYPALRWRHERTCLRRNRFSEKNPVDAFFKPCGSVKSCSVTSIEQPSHFHCTHKMPERTSRAKPDDYDPTVTVVLKLIRLHRQDLQLRDFQDILCRRDSNDLVFCQEWRAYIRSLNQNISSRGCSLDIKGVKEAALFLSDESLEYLGIKKETALFHPSTYSATSSTSTKSKMPPSKNSSRSSKKAPKSTAKKGRKSKSPKRTTEASALHQWEDFKQQITVASESGDYEDKYDLKYGVNKETAFKWVVTPLMNMEIPSEDSVRMNTGRGALFEAITTDVHASTLRTRFYLRTAWNEVEKKNQLGIHLLRPSSYEHFIHNIGEIEEFHAVMTNESESRLIARKQSIVKIKNDGQENFSTSEFYFCPTAPTSEIKGEVGDDEALVADIPLTVAKKIIPGDVDIEGRYVQVKDERYPVTTAVFSFQLACKESEVTLWSDKEASSDDDSDSDEEMRMQNKMTKKLEATRRETAEKEARRMAAAARRMMEAEEAARRRKRKSSHKRKKEVSSDSENSELKWDNVDSDSEMEDGENESDGYEEKQKNSLTIISKQPDVILTLVHKNVNIAQWVSKEEVMTAVDFWRGLPGSEGLEIIQCTSKQEWIEDNPNMAEYFVDDFSHFWAAKMLWQHGDGKAELHPRIEILARRLESESLQTHDEEQRRDRCANAAEERHASSHFRKPTSKQRMGGGAGAGIAEQQLHQSQKKLREATTTVQELQVELLRVKDQKREMESQLLESHIDVQKLQDMANSLLSEKLQVGQELIAYKQLKDGETQQLQEKLGEATTTVQEWQVELLRAKDQKREMESQLLESHIDVQKLQDMANSLLSEKLQVGQELIAYKQLKDGETQQLQEKLGEATTTVQEWQVELLRAKDQKREMESQLLESHIDVQKLQDMANSLLSEKLQVGQELIAYKQLKDGETQQLQERIRDALSEADKLTKAKSQAVDRCFAAEESLAEAQMLRSEMQHQLTSSEAKTQLLLATKQEELGHVETKLLGEQRRREEAERELVAKDDMINDMCTTQEIEIKQLKASNSLLLEEKNAMHKEIVTGKLELRKCSDEKEIDCIITEFKAVGDSLISANANDMMQVDMDGKGKSHNQLVPTPRSPEKLLTMRQRHDKSRIQHQANIEGARREKRRQMTEEKRSSSK</sequence>
<protein>
    <submittedName>
        <fullName evidence="3">Uncharacterized protein</fullName>
    </submittedName>
</protein>
<feature type="coiled-coil region" evidence="1">
    <location>
        <begin position="990"/>
        <end position="1049"/>
    </location>
</feature>
<feature type="compositionally biased region" description="Basic residues" evidence="2">
    <location>
        <begin position="187"/>
        <end position="206"/>
    </location>
</feature>